<proteinExistence type="predicted"/>
<reference evidence="1" key="1">
    <citation type="journal article" date="2012" name="PLoS ONE">
        <title>Gene sets for utilization of primary and secondary nutrition supplies in the distal gut of endangered iberian lynx.</title>
        <authorList>
            <person name="Alcaide M."/>
            <person name="Messina E."/>
            <person name="Richter M."/>
            <person name="Bargiela R."/>
            <person name="Peplies J."/>
            <person name="Huws S.A."/>
            <person name="Newbold C.J."/>
            <person name="Golyshin P.N."/>
            <person name="Simon M.A."/>
            <person name="Lopez G."/>
            <person name="Yakimov M.M."/>
            <person name="Ferrer M."/>
        </authorList>
    </citation>
    <scope>NUCLEOTIDE SEQUENCE</scope>
</reference>
<sequence>MLSLLMMIMHQRRIFSVRVRERPDPHHVIFMLQTFMLRTLLSKIHLVL</sequence>
<gene>
    <name evidence="1" type="ORF">EVA_08973</name>
</gene>
<name>J9GL76_9ZZZZ</name>
<comment type="caution">
    <text evidence="1">The sequence shown here is derived from an EMBL/GenBank/DDBJ whole genome shotgun (WGS) entry which is preliminary data.</text>
</comment>
<organism evidence="1">
    <name type="scientific">gut metagenome</name>
    <dbReference type="NCBI Taxonomy" id="749906"/>
    <lineage>
        <taxon>unclassified sequences</taxon>
        <taxon>metagenomes</taxon>
        <taxon>organismal metagenomes</taxon>
    </lineage>
</organism>
<protein>
    <submittedName>
        <fullName evidence="1">Uncharacterized protein</fullName>
    </submittedName>
</protein>
<evidence type="ECO:0000313" key="1">
    <source>
        <dbReference type="EMBL" id="EJX02923.1"/>
    </source>
</evidence>
<accession>J9GL76</accession>
<dbReference type="EMBL" id="AMCI01002361">
    <property type="protein sequence ID" value="EJX02923.1"/>
    <property type="molecule type" value="Genomic_DNA"/>
</dbReference>
<dbReference type="AlphaFoldDB" id="J9GL76"/>